<proteinExistence type="predicted"/>
<evidence type="ECO:0000256" key="1">
    <source>
        <dbReference type="SAM" id="SignalP"/>
    </source>
</evidence>
<feature type="signal peptide" evidence="1">
    <location>
        <begin position="1"/>
        <end position="19"/>
    </location>
</feature>
<gene>
    <name evidence="2" type="ORF">PODANS_3_6157</name>
</gene>
<reference evidence="4" key="3">
    <citation type="journal article" date="2014" name="Genetics">
        <title>Maintaining two mating types: Structure of the mating type locus and its role in heterokaryosis in Podospora anserina.</title>
        <authorList>
            <person name="Grognet P."/>
            <person name="Bidard F."/>
            <person name="Kuchly C."/>
            <person name="Tong L.C.H."/>
            <person name="Coppin E."/>
            <person name="Benkhali J.A."/>
            <person name="Couloux A."/>
            <person name="Wincker P."/>
            <person name="Debuchy R."/>
            <person name="Silar P."/>
        </authorList>
    </citation>
    <scope>GENOME REANNOTATION</scope>
    <source>
        <strain evidence="4">S / ATCC MYA-4624 / DSM 980 / FGSC 10383</strain>
    </source>
</reference>
<accession>B2B034</accession>
<organism evidence="2">
    <name type="scientific">Podospora anserina (strain S / ATCC MYA-4624 / DSM 980 / FGSC 10383)</name>
    <name type="common">Pleurage anserina</name>
    <dbReference type="NCBI Taxonomy" id="515849"/>
    <lineage>
        <taxon>Eukaryota</taxon>
        <taxon>Fungi</taxon>
        <taxon>Dikarya</taxon>
        <taxon>Ascomycota</taxon>
        <taxon>Pezizomycotina</taxon>
        <taxon>Sordariomycetes</taxon>
        <taxon>Sordariomycetidae</taxon>
        <taxon>Sordariales</taxon>
        <taxon>Podosporaceae</taxon>
        <taxon>Podospora</taxon>
        <taxon>Podospora anserina</taxon>
    </lineage>
</organism>
<protein>
    <submittedName>
        <fullName evidence="2">Podospora anserina S mat+ genomic DNA chromosome 3, supercontig 2</fullName>
    </submittedName>
</protein>
<reference evidence="2 4" key="1">
    <citation type="journal article" date="2008" name="Genome Biol.">
        <title>The genome sequence of the model ascomycete fungus Podospora anserina.</title>
        <authorList>
            <person name="Espagne E."/>
            <person name="Lespinet O."/>
            <person name="Malagnac F."/>
            <person name="Da Silva C."/>
            <person name="Jaillon O."/>
            <person name="Porcel B.M."/>
            <person name="Couloux A."/>
            <person name="Aury J.-M."/>
            <person name="Segurens B."/>
            <person name="Poulain J."/>
            <person name="Anthouard V."/>
            <person name="Grossetete S."/>
            <person name="Khalili H."/>
            <person name="Coppin E."/>
            <person name="Dequard-Chablat M."/>
            <person name="Picard M."/>
            <person name="Contamine V."/>
            <person name="Arnaise S."/>
            <person name="Bourdais A."/>
            <person name="Berteaux-Lecellier V."/>
            <person name="Gautheret D."/>
            <person name="de Vries R.P."/>
            <person name="Battaglia E."/>
            <person name="Coutinho P.M."/>
            <person name="Danchin E.G.J."/>
            <person name="Henrissat B."/>
            <person name="El Khoury R."/>
            <person name="Sainsard-Chanet A."/>
            <person name="Boivin A."/>
            <person name="Pinan-Lucarre B."/>
            <person name="Sellem C.H."/>
            <person name="Debuchy R."/>
            <person name="Wincker P."/>
            <person name="Weissenbach J."/>
            <person name="Silar P."/>
        </authorList>
    </citation>
    <scope>NUCLEOTIDE SEQUENCE [LARGE SCALE GENOMIC DNA]</scope>
    <source>
        <strain evidence="4">S / ATCC MYA-4624 / DSM 980 / FGSC 10383</strain>
        <strain evidence="2">S mat+</strain>
    </source>
</reference>
<dbReference type="OrthoDB" id="430315at2759"/>
<dbReference type="RefSeq" id="XP_001909418.1">
    <property type="nucleotide sequence ID" value="XM_001909383.1"/>
</dbReference>
<name>B2B034_PODAN</name>
<dbReference type="VEuPathDB" id="FungiDB:PODANS_3_6157"/>
<dbReference type="EMBL" id="FO904938">
    <property type="protein sequence ID" value="CDP27138.1"/>
    <property type="molecule type" value="Genomic_DNA"/>
</dbReference>
<feature type="chain" id="PRO_5007639293" evidence="1">
    <location>
        <begin position="20"/>
        <end position="131"/>
    </location>
</feature>
<evidence type="ECO:0000313" key="4">
    <source>
        <dbReference type="Proteomes" id="UP000001197"/>
    </source>
</evidence>
<dbReference type="KEGG" id="pan:PODANSg6454"/>
<evidence type="ECO:0000313" key="3">
    <source>
        <dbReference type="EMBL" id="CDP27138.1"/>
    </source>
</evidence>
<dbReference type="Proteomes" id="UP000001197">
    <property type="component" value="Chromosome 3"/>
</dbReference>
<keyword evidence="1" id="KW-0732">Signal</keyword>
<keyword evidence="4" id="KW-1185">Reference proteome</keyword>
<reference evidence="2" key="2">
    <citation type="submission" date="2008-07" db="EMBL/GenBank/DDBJ databases">
        <authorList>
            <person name="Genoscope - CEA"/>
        </authorList>
    </citation>
    <scope>NUCLEOTIDE SEQUENCE</scope>
    <source>
        <strain evidence="2">S mat+</strain>
    </source>
</reference>
<dbReference type="GeneID" id="6194278"/>
<evidence type="ECO:0000313" key="2">
    <source>
        <dbReference type="EMBL" id="CAP70551.1"/>
    </source>
</evidence>
<reference evidence="3" key="4">
    <citation type="submission" date="2015-04" db="EMBL/GenBank/DDBJ databases">
        <title>Maintaining two mating types: Structure of the mating type locus and its role in heterokaryosis in Podospora anserina.</title>
        <authorList>
            <person name="Grognet P."/>
            <person name="Bidard F."/>
            <person name="Kuchly C."/>
            <person name="Chan Ho Tong L."/>
            <person name="Coppin E."/>
            <person name="Ait Benkhali J."/>
            <person name="Couloux A."/>
            <person name="Wincker P."/>
            <person name="Debuchy R."/>
            <person name="Silar P."/>
        </authorList>
    </citation>
    <scope>NUCLEOTIDE SEQUENCE</scope>
</reference>
<dbReference type="AlphaFoldDB" id="B2B034"/>
<dbReference type="EMBL" id="CU638743">
    <property type="protein sequence ID" value="CAP70551.1"/>
    <property type="molecule type" value="Genomic_DNA"/>
</dbReference>
<dbReference type="HOGENOM" id="CLU_1928478_0_0_1"/>
<sequence>MKFLASPLIVASALTSIFASSLPASQTTFETKVTQARNVTRAAAADGQFLSGCDNPKLWSQSIACPDKNAHGACRNPHQDLEDGQIKYAHEWFKACQGRVYTFPKDDTANSNGKCQSGIVNCQILPKQSTT</sequence>